<dbReference type="Gene3D" id="3.30.540.10">
    <property type="entry name" value="Fructose-1,6-Bisphosphatase, subunit A, domain 1"/>
    <property type="match status" value="1"/>
</dbReference>
<dbReference type="GO" id="GO:0008441">
    <property type="term" value="F:3'(2'),5'-bisphosphate nucleotidase activity"/>
    <property type="evidence" value="ECO:0007669"/>
    <property type="project" value="UniProtKB-EC"/>
</dbReference>
<gene>
    <name evidence="7" type="ORF">IPN02_17950</name>
</gene>
<evidence type="ECO:0000256" key="2">
    <source>
        <dbReference type="ARBA" id="ARBA00022723"/>
    </source>
</evidence>
<name>A0A936NGR8_9ACTN</name>
<dbReference type="SUPFAM" id="SSF56655">
    <property type="entry name" value="Carbohydrate phosphatase"/>
    <property type="match status" value="1"/>
</dbReference>
<dbReference type="GO" id="GO:0000103">
    <property type="term" value="P:sulfate assimilation"/>
    <property type="evidence" value="ECO:0007669"/>
    <property type="project" value="TreeGrafter"/>
</dbReference>
<evidence type="ECO:0000256" key="6">
    <source>
        <dbReference type="PIRSR" id="PIRSR600760-2"/>
    </source>
</evidence>
<dbReference type="GO" id="GO:0050427">
    <property type="term" value="P:3'-phosphoadenosine 5'-phosphosulfate metabolic process"/>
    <property type="evidence" value="ECO:0007669"/>
    <property type="project" value="TreeGrafter"/>
</dbReference>
<keyword evidence="3 6" id="KW-0460">Magnesium</keyword>
<dbReference type="PROSITE" id="PS00629">
    <property type="entry name" value="IMP_1"/>
    <property type="match status" value="1"/>
</dbReference>
<reference evidence="7 8" key="1">
    <citation type="submission" date="2020-10" db="EMBL/GenBank/DDBJ databases">
        <title>Connecting structure to function with the recovery of over 1000 high-quality activated sludge metagenome-assembled genomes encoding full-length rRNA genes using long-read sequencing.</title>
        <authorList>
            <person name="Singleton C.M."/>
            <person name="Petriglieri F."/>
            <person name="Kristensen J.M."/>
            <person name="Kirkegaard R.H."/>
            <person name="Michaelsen T.Y."/>
            <person name="Andersen M.H."/>
            <person name="Karst S.M."/>
            <person name="Dueholm M.S."/>
            <person name="Nielsen P.H."/>
            <person name="Albertsen M."/>
        </authorList>
    </citation>
    <scope>NUCLEOTIDE SEQUENCE [LARGE SCALE GENOMIC DNA]</scope>
    <source>
        <strain evidence="7">Lyne_18-Q3-R50-59_MAXAC.006</strain>
    </source>
</reference>
<feature type="binding site" evidence="6">
    <location>
        <position position="109"/>
    </location>
    <ligand>
        <name>Mg(2+)</name>
        <dbReference type="ChEBI" id="CHEBI:18420"/>
        <label>1</label>
        <note>catalytic</note>
    </ligand>
</feature>
<evidence type="ECO:0000256" key="5">
    <source>
        <dbReference type="ARBA" id="ARBA00042530"/>
    </source>
</evidence>
<comment type="cofactor">
    <cofactor evidence="6">
        <name>Mg(2+)</name>
        <dbReference type="ChEBI" id="CHEBI:18420"/>
    </cofactor>
</comment>
<dbReference type="CDD" id="cd01638">
    <property type="entry name" value="CysQ"/>
    <property type="match status" value="1"/>
</dbReference>
<feature type="binding site" evidence="6">
    <location>
        <position position="108"/>
    </location>
    <ligand>
        <name>Mg(2+)</name>
        <dbReference type="ChEBI" id="CHEBI:18420"/>
        <label>1</label>
        <note>catalytic</note>
    </ligand>
</feature>
<dbReference type="PRINTS" id="PR00377">
    <property type="entry name" value="IMPHPHTASES"/>
</dbReference>
<dbReference type="Pfam" id="PF00459">
    <property type="entry name" value="Inositol_P"/>
    <property type="match status" value="1"/>
</dbReference>
<comment type="catalytic activity">
    <reaction evidence="1">
        <text>adenosine 3',5'-bisphosphate + H2O = AMP + phosphate</text>
        <dbReference type="Rhea" id="RHEA:10040"/>
        <dbReference type="ChEBI" id="CHEBI:15377"/>
        <dbReference type="ChEBI" id="CHEBI:43474"/>
        <dbReference type="ChEBI" id="CHEBI:58343"/>
        <dbReference type="ChEBI" id="CHEBI:456215"/>
        <dbReference type="EC" id="3.1.3.7"/>
    </reaction>
</comment>
<dbReference type="InterPro" id="IPR000760">
    <property type="entry name" value="Inositol_monophosphatase-like"/>
</dbReference>
<feature type="binding site" evidence="6">
    <location>
        <position position="219"/>
    </location>
    <ligand>
        <name>Mg(2+)</name>
        <dbReference type="ChEBI" id="CHEBI:18420"/>
        <label>1</label>
        <note>catalytic</note>
    </ligand>
</feature>
<accession>A0A936NGR8</accession>
<proteinExistence type="predicted"/>
<dbReference type="PANTHER" id="PTHR43028:SF5">
    <property type="entry name" value="3'(2'),5'-BISPHOSPHATE NUCLEOTIDASE 1"/>
    <property type="match status" value="1"/>
</dbReference>
<dbReference type="Proteomes" id="UP000727993">
    <property type="component" value="Unassembled WGS sequence"/>
</dbReference>
<comment type="caution">
    <text evidence="7">The sequence shown here is derived from an EMBL/GenBank/DDBJ whole genome shotgun (WGS) entry which is preliminary data.</text>
</comment>
<dbReference type="InterPro" id="IPR020583">
    <property type="entry name" value="Inositol_monoP_metal-BS"/>
</dbReference>
<dbReference type="PANTHER" id="PTHR43028">
    <property type="entry name" value="3'(2'),5'-BISPHOSPHATE NUCLEOTIDASE 1"/>
    <property type="match status" value="1"/>
</dbReference>
<organism evidence="7 8">
    <name type="scientific">Candidatus Neomicrothrix subdominans</name>
    <dbReference type="NCBI Taxonomy" id="2954438"/>
    <lineage>
        <taxon>Bacteria</taxon>
        <taxon>Bacillati</taxon>
        <taxon>Actinomycetota</taxon>
        <taxon>Acidimicrobiia</taxon>
        <taxon>Acidimicrobiales</taxon>
        <taxon>Microthrixaceae</taxon>
        <taxon>Candidatus Neomicrothrix</taxon>
    </lineage>
</organism>
<evidence type="ECO:0000313" key="8">
    <source>
        <dbReference type="Proteomes" id="UP000727993"/>
    </source>
</evidence>
<dbReference type="AlphaFoldDB" id="A0A936NGR8"/>
<evidence type="ECO:0000256" key="4">
    <source>
        <dbReference type="ARBA" id="ARBA00041694"/>
    </source>
</evidence>
<evidence type="ECO:0000256" key="1">
    <source>
        <dbReference type="ARBA" id="ARBA00001625"/>
    </source>
</evidence>
<feature type="binding site" evidence="6">
    <location>
        <position position="88"/>
    </location>
    <ligand>
        <name>Mg(2+)</name>
        <dbReference type="ChEBI" id="CHEBI:18420"/>
        <label>1</label>
        <note>catalytic</note>
    </ligand>
</feature>
<keyword evidence="2 6" id="KW-0479">Metal-binding</keyword>
<feature type="binding site" evidence="6">
    <location>
        <position position="106"/>
    </location>
    <ligand>
        <name>Mg(2+)</name>
        <dbReference type="ChEBI" id="CHEBI:18420"/>
        <label>1</label>
        <note>catalytic</note>
    </ligand>
</feature>
<dbReference type="EMBL" id="JADJZA010000010">
    <property type="protein sequence ID" value="MBK9298669.1"/>
    <property type="molecule type" value="Genomic_DNA"/>
</dbReference>
<dbReference type="InterPro" id="IPR050725">
    <property type="entry name" value="CysQ/Inositol_MonoPase"/>
</dbReference>
<dbReference type="GO" id="GO:0046872">
    <property type="term" value="F:metal ion binding"/>
    <property type="evidence" value="ECO:0007669"/>
    <property type="project" value="UniProtKB-KW"/>
</dbReference>
<protein>
    <recommendedName>
        <fullName evidence="4">3'(2'),5-bisphosphonucleoside 3'(2')-phosphohydrolase</fullName>
    </recommendedName>
    <alternativeName>
        <fullName evidence="5">DPNPase</fullName>
    </alternativeName>
</protein>
<dbReference type="Gene3D" id="3.40.190.80">
    <property type="match status" value="1"/>
</dbReference>
<evidence type="ECO:0000313" key="7">
    <source>
        <dbReference type="EMBL" id="MBK9298669.1"/>
    </source>
</evidence>
<evidence type="ECO:0000256" key="3">
    <source>
        <dbReference type="ARBA" id="ARBA00022842"/>
    </source>
</evidence>
<sequence length="276" mass="29364">MIPRAGGGWRGGPLQCVPQEEPMAESDDHELAHRLATEAGAMLVDLRCQLTEEGATPAGLKAAGDRSAHLMLMEALAEARPDDAVLSEEGRDNLGRLDADRVWIIDPLDGTREFSEVPRIDWAVHVALVEDGQPTAGAVALPAVGVTHSTAQPPQILAEPNRPPRLAVSRSRPLLEAMALADELDADLMPMGSAGAKSMAVATGLVDCYPHAGGQYEWDSCAPVAVARAAGLWCSRLDGSPLRYNRPDPWLPDLLICHPGVHEQVAATLADFGWSS</sequence>